<dbReference type="EMBL" id="CAJJDN010000194">
    <property type="protein sequence ID" value="CAD8128708.1"/>
    <property type="molecule type" value="Genomic_DNA"/>
</dbReference>
<evidence type="ECO:0000313" key="1">
    <source>
        <dbReference type="EMBL" id="CAD8128708.1"/>
    </source>
</evidence>
<protein>
    <submittedName>
        <fullName evidence="1">Uncharacterized protein</fullName>
    </submittedName>
</protein>
<comment type="caution">
    <text evidence="1">The sequence shown here is derived from an EMBL/GenBank/DDBJ whole genome shotgun (WGS) entry which is preliminary data.</text>
</comment>
<name>A0A8S1RKK0_9CILI</name>
<dbReference type="AlphaFoldDB" id="A0A8S1RKK0"/>
<evidence type="ECO:0000313" key="2">
    <source>
        <dbReference type="Proteomes" id="UP000692954"/>
    </source>
</evidence>
<dbReference type="Proteomes" id="UP000692954">
    <property type="component" value="Unassembled WGS sequence"/>
</dbReference>
<proteinExistence type="predicted"/>
<keyword evidence="2" id="KW-1185">Reference proteome</keyword>
<reference evidence="1" key="1">
    <citation type="submission" date="2021-01" db="EMBL/GenBank/DDBJ databases">
        <authorList>
            <consortium name="Genoscope - CEA"/>
            <person name="William W."/>
        </authorList>
    </citation>
    <scope>NUCLEOTIDE SEQUENCE</scope>
</reference>
<gene>
    <name evidence="1" type="ORF">PSON_ATCC_30995.1.T1940020</name>
</gene>
<organism evidence="1 2">
    <name type="scientific">Paramecium sonneborni</name>
    <dbReference type="NCBI Taxonomy" id="65129"/>
    <lineage>
        <taxon>Eukaryota</taxon>
        <taxon>Sar</taxon>
        <taxon>Alveolata</taxon>
        <taxon>Ciliophora</taxon>
        <taxon>Intramacronucleata</taxon>
        <taxon>Oligohymenophorea</taxon>
        <taxon>Peniculida</taxon>
        <taxon>Parameciidae</taxon>
        <taxon>Paramecium</taxon>
    </lineage>
</organism>
<sequence>MEESQMYINRVLNLISQFVFGDKSVEYVIDKQEKRLKDIQLPINNKLLCLEWDILLLLKNMIHQKEIINIFWNKNAANIPSA</sequence>
<accession>A0A8S1RKK0</accession>